<evidence type="ECO:0000313" key="8">
    <source>
        <dbReference type="Proteomes" id="UP001629156"/>
    </source>
</evidence>
<evidence type="ECO:0000259" key="6">
    <source>
        <dbReference type="Pfam" id="PF18962"/>
    </source>
</evidence>
<sequence>MKKTLLLSALLFAGGLTAQTTHMVNWFIGVTSSETVITIENGDTVKWMWDDTLPHTVTSQAGGAETFDSGTITGSGESYSHTFTVDGTTAYACNFHPSMQGSITVTTTGGIKDVKTTGFKAYPNPVTDMLTVTSDTFISSIEIFDINGKLVYKATAATPNVNIYMQNFTPGTYIIKAHAGDAIENITVIKQ</sequence>
<dbReference type="NCBIfam" id="TIGR04183">
    <property type="entry name" value="Por_Secre_tail"/>
    <property type="match status" value="1"/>
</dbReference>
<dbReference type="InterPro" id="IPR008972">
    <property type="entry name" value="Cupredoxin"/>
</dbReference>
<keyword evidence="8" id="KW-1185">Reference proteome</keyword>
<dbReference type="InterPro" id="IPR026444">
    <property type="entry name" value="Secre_tail"/>
</dbReference>
<feature type="signal peptide" evidence="4">
    <location>
        <begin position="1"/>
        <end position="18"/>
    </location>
</feature>
<dbReference type="InterPro" id="IPR052721">
    <property type="entry name" value="ET_Amicyanin"/>
</dbReference>
<comment type="caution">
    <text evidence="7">The sequence shown here is derived from an EMBL/GenBank/DDBJ whole genome shotgun (WGS) entry which is preliminary data.</text>
</comment>
<dbReference type="PANTHER" id="PTHR36507:SF1">
    <property type="entry name" value="BLL1555 PROTEIN"/>
    <property type="match status" value="1"/>
</dbReference>
<keyword evidence="2 4" id="KW-0732">Signal</keyword>
<evidence type="ECO:0000256" key="2">
    <source>
        <dbReference type="ARBA" id="ARBA00022729"/>
    </source>
</evidence>
<accession>A0ABW8YZH4</accession>
<evidence type="ECO:0000256" key="4">
    <source>
        <dbReference type="SAM" id="SignalP"/>
    </source>
</evidence>
<dbReference type="InterPro" id="IPR000923">
    <property type="entry name" value="BlueCu_1"/>
</dbReference>
<keyword evidence="3" id="KW-0186">Copper</keyword>
<dbReference type="EMBL" id="JBELPZ010000021">
    <property type="protein sequence ID" value="MFL9845726.1"/>
    <property type="molecule type" value="Genomic_DNA"/>
</dbReference>
<evidence type="ECO:0000259" key="5">
    <source>
        <dbReference type="Pfam" id="PF00127"/>
    </source>
</evidence>
<evidence type="ECO:0000256" key="1">
    <source>
        <dbReference type="ARBA" id="ARBA00022723"/>
    </source>
</evidence>
<keyword evidence="1" id="KW-0479">Metal-binding</keyword>
<reference evidence="7 8" key="1">
    <citation type="submission" date="2024-06" db="EMBL/GenBank/DDBJ databases">
        <authorList>
            <person name="Kaempfer P."/>
            <person name="Viver T."/>
        </authorList>
    </citation>
    <scope>NUCLEOTIDE SEQUENCE [LARGE SCALE GENOMIC DNA]</scope>
    <source>
        <strain evidence="7 8">ST-119</strain>
    </source>
</reference>
<dbReference type="Pfam" id="PF18962">
    <property type="entry name" value="Por_Secre_tail"/>
    <property type="match status" value="1"/>
</dbReference>
<dbReference type="SUPFAM" id="SSF49503">
    <property type="entry name" value="Cupredoxins"/>
    <property type="match status" value="1"/>
</dbReference>
<evidence type="ECO:0000313" key="7">
    <source>
        <dbReference type="EMBL" id="MFL9845726.1"/>
    </source>
</evidence>
<evidence type="ECO:0000256" key="3">
    <source>
        <dbReference type="ARBA" id="ARBA00023008"/>
    </source>
</evidence>
<organism evidence="7 8">
    <name type="scientific">Flavobacterium rhizosphaerae</name>
    <dbReference type="NCBI Taxonomy" id="3163298"/>
    <lineage>
        <taxon>Bacteria</taxon>
        <taxon>Pseudomonadati</taxon>
        <taxon>Bacteroidota</taxon>
        <taxon>Flavobacteriia</taxon>
        <taxon>Flavobacteriales</taxon>
        <taxon>Flavobacteriaceae</taxon>
        <taxon>Flavobacterium</taxon>
    </lineage>
</organism>
<name>A0ABW8YZH4_9FLAO</name>
<feature type="domain" description="Secretion system C-terminal sorting" evidence="6">
    <location>
        <begin position="122"/>
        <end position="181"/>
    </location>
</feature>
<proteinExistence type="predicted"/>
<feature type="domain" description="Blue (type 1) copper" evidence="5">
    <location>
        <begin position="36"/>
        <end position="105"/>
    </location>
</feature>
<protein>
    <submittedName>
        <fullName evidence="7">T9SS type A sorting domain-containing protein</fullName>
    </submittedName>
</protein>
<dbReference type="Gene3D" id="2.60.40.420">
    <property type="entry name" value="Cupredoxins - blue copper proteins"/>
    <property type="match status" value="1"/>
</dbReference>
<feature type="chain" id="PRO_5047385570" evidence="4">
    <location>
        <begin position="19"/>
        <end position="191"/>
    </location>
</feature>
<dbReference type="PANTHER" id="PTHR36507">
    <property type="entry name" value="BLL1555 PROTEIN"/>
    <property type="match status" value="1"/>
</dbReference>
<gene>
    <name evidence="7" type="ORF">ABS766_15005</name>
</gene>
<dbReference type="Proteomes" id="UP001629156">
    <property type="component" value="Unassembled WGS sequence"/>
</dbReference>
<dbReference type="RefSeq" id="WP_408086008.1">
    <property type="nucleotide sequence ID" value="NZ_JBELPZ010000021.1"/>
</dbReference>
<dbReference type="Pfam" id="PF00127">
    <property type="entry name" value="Copper-bind"/>
    <property type="match status" value="1"/>
</dbReference>